<keyword evidence="16" id="KW-1185">Reference proteome</keyword>
<dbReference type="InterPro" id="IPR001590">
    <property type="entry name" value="Peptidase_M12B"/>
</dbReference>
<dbReference type="InterPro" id="IPR001762">
    <property type="entry name" value="Disintegrin_dom"/>
</dbReference>
<dbReference type="PROSITE" id="PS50215">
    <property type="entry name" value="ADAM_MEPRO"/>
    <property type="match status" value="1"/>
</dbReference>
<feature type="region of interest" description="Disordered" evidence="10">
    <location>
        <begin position="1125"/>
        <end position="1181"/>
    </location>
</feature>
<dbReference type="SMART" id="SM00050">
    <property type="entry name" value="DISIN"/>
    <property type="match status" value="1"/>
</dbReference>
<feature type="compositionally biased region" description="Polar residues" evidence="10">
    <location>
        <begin position="773"/>
        <end position="790"/>
    </location>
</feature>
<evidence type="ECO:0000259" key="12">
    <source>
        <dbReference type="PROSITE" id="PS50026"/>
    </source>
</evidence>
<evidence type="ECO:0000256" key="11">
    <source>
        <dbReference type="SAM" id="Phobius"/>
    </source>
</evidence>
<dbReference type="PANTHER" id="PTHR11905">
    <property type="entry name" value="ADAM A DISINTEGRIN AND METALLOPROTEASE DOMAIN"/>
    <property type="match status" value="1"/>
</dbReference>
<evidence type="ECO:0000256" key="4">
    <source>
        <dbReference type="ARBA" id="ARBA00023049"/>
    </source>
</evidence>
<dbReference type="InterPro" id="IPR036436">
    <property type="entry name" value="Disintegrin_dom_sf"/>
</dbReference>
<evidence type="ECO:0000313" key="15">
    <source>
        <dbReference type="EMBL" id="VVC31962.1"/>
    </source>
</evidence>
<dbReference type="FunFam" id="4.10.70.10:FF:000001">
    <property type="entry name" value="Disintegrin and metalloproteinase domain-containing protein 22"/>
    <property type="match status" value="1"/>
</dbReference>
<feature type="compositionally biased region" description="Polar residues" evidence="10">
    <location>
        <begin position="1161"/>
        <end position="1178"/>
    </location>
</feature>
<dbReference type="CDD" id="cd04269">
    <property type="entry name" value="ZnMc_adamalysin_II_like"/>
    <property type="match status" value="1"/>
</dbReference>
<dbReference type="Proteomes" id="UP000325440">
    <property type="component" value="Unassembled WGS sequence"/>
</dbReference>
<feature type="transmembrane region" description="Helical" evidence="11">
    <location>
        <begin position="725"/>
        <end position="748"/>
    </location>
</feature>
<evidence type="ECO:0000256" key="8">
    <source>
        <dbReference type="PROSITE-ProRule" id="PRU00076"/>
    </source>
</evidence>
<feature type="region of interest" description="Disordered" evidence="10">
    <location>
        <begin position="1051"/>
        <end position="1077"/>
    </location>
</feature>
<dbReference type="InterPro" id="IPR006586">
    <property type="entry name" value="ADAM_Cys-rich"/>
</dbReference>
<sequence>MFIGLVCTMKDYRTMMPVTRVAAVLIFTILTDIQPVCCDGLTDKIDKQFNSHAFIEPKLIHAKHKREIESTKINPNGLEHVHGITLKFADKRKEYVIDLGLNKDLIPVNYFEKHQKNDDDYVVNRPKFNEMEFCYYNGKLRGLPDSWAAISTCDGISGMFFDGNSFHYIENVEQNSGNKSHVLYSHEDLNTNHTCGFHSTPLDHLPRENNHLHAKRSTRSIKGPFKQNDNSRFIELVIVVDQGEYKSLDNNISKVYQHTKDIANIINSLYMPLNIYIALVGVVVWTNRNEIVIDPNGDVTLTNFLRYRRERLAKDHPNDNAQLLTQIQFENGIVGKALKGPICTYEFSGGVSSDHSPVTGLVATTIAHEMGHNLGMEHDTADCECSNERCVMAPSSGSQSPTHWSSCSMEYLALAFEHGMDYCLRNKPEKLFDSPVCGNSFVEDGEQCDCGIKDVCNNPCCNPETCMLYMNASCATGQCCDLNTCNFKSSGVECRSTAHECDLPEYCSGDSEYCPENVFKIDGTVCENNRAFCFEGSCRTHTDQCRLLWGPTGESSAKECYKMNTRGSQQGNCGYNRVNNSYVKCVNDNVNCGMLHCKHKNERLEFGMETVSIVSHTFINNEGLMIPCRTIIVDLGLSDIDPGLTPNGAKCGDDKMCVDQKCIAVSDFRTKNKACLYDCNGNGICNNKGNCHCKIGYGPPYCDHPGPGGSDDSGPASSLNTLKGFITGMYVLMFGVIPLLLAALLFAYCSKNHRLLTDWNKTTNRKMLPNDTEVGSTKPNGTAVSPSSTLLIGDDRKPSSALRAELLGNYKGFSIKPLQQPANEEPSGAISRAPIRPAPTAPLATERPQISQPVLDATTSSAVRELVSVPLKPAPPVPSTRPVSMVTTSPTIDIKNTGGGGYPTLRRITSFMKNQKQPDEKKNTVTSVRANTKFNKEGLKNLEISQPILQNEINVPAEPLPLEADQHRAVVLRAQSLRTVNNTKHRPSVHNFGSMRSKRPTSVALATAATTAAAVTLRPTSPPPQPPPPLPQQHSLQSSYQIPRTLSSATADVAADKRNNENPANRPKPHRDDDDDATHFTENIYSVIDESPAVTDDDYTTYKVPKSLETSLLGEIVSAIQERNQESIYTSNKPTGIDGPPPLELSSPSPAPQQQQQQQQTYENFCMSSPAGSTTSSGYMRPIDVKSRATTAYDRPDLVKNCDDNRSLNRSPDVLDAKKLPTAATDKPTVMFQKPTMVFGGGKPLSSQTATVGLKKKLSDARRQTSSKTVTGGGIQKRFGNVAGSKKPPPVATKPSAIDKR</sequence>
<feature type="region of interest" description="Disordered" evidence="10">
    <location>
        <begin position="1255"/>
        <end position="1301"/>
    </location>
</feature>
<dbReference type="InterPro" id="IPR034027">
    <property type="entry name" value="Reprolysin_adamalysin"/>
</dbReference>
<evidence type="ECO:0000256" key="6">
    <source>
        <dbReference type="ARBA" id="ARBA00023157"/>
    </source>
</evidence>
<comment type="caution">
    <text evidence="8">Lacks conserved residue(s) required for the propagation of feature annotation.</text>
</comment>
<dbReference type="SMART" id="SM00608">
    <property type="entry name" value="ACR"/>
    <property type="match status" value="1"/>
</dbReference>
<gene>
    <name evidence="15" type="ORF">CINCED_3A014758</name>
</gene>
<feature type="region of interest" description="Disordered" evidence="10">
    <location>
        <begin position="984"/>
        <end position="1039"/>
    </location>
</feature>
<evidence type="ECO:0000259" key="13">
    <source>
        <dbReference type="PROSITE" id="PS50214"/>
    </source>
</evidence>
<feature type="domain" description="EGF-like" evidence="12">
    <location>
        <begin position="671"/>
        <end position="703"/>
    </location>
</feature>
<dbReference type="SUPFAM" id="SSF57552">
    <property type="entry name" value="Blood coagulation inhibitor (disintegrin)"/>
    <property type="match status" value="1"/>
</dbReference>
<feature type="compositionally biased region" description="Pro residues" evidence="10">
    <location>
        <begin position="1020"/>
        <end position="1031"/>
    </location>
</feature>
<keyword evidence="4" id="KW-0645">Protease</keyword>
<keyword evidence="3 11" id="KW-1133">Transmembrane helix</keyword>
<dbReference type="Pfam" id="PF01421">
    <property type="entry name" value="Reprolysin"/>
    <property type="match status" value="1"/>
</dbReference>
<feature type="compositionally biased region" description="Low complexity" evidence="10">
    <location>
        <begin position="1003"/>
        <end position="1019"/>
    </location>
</feature>
<keyword evidence="4" id="KW-0482">Metalloprotease</keyword>
<dbReference type="EMBL" id="CABPRJ010000952">
    <property type="protein sequence ID" value="VVC31962.1"/>
    <property type="molecule type" value="Genomic_DNA"/>
</dbReference>
<feature type="disulfide bond" evidence="9">
    <location>
        <begin position="385"/>
        <end position="390"/>
    </location>
</feature>
<dbReference type="Pfam" id="PF00200">
    <property type="entry name" value="Disintegrin"/>
    <property type="match status" value="1"/>
</dbReference>
<dbReference type="PANTHER" id="PTHR11905:SF159">
    <property type="entry name" value="ADAM METALLOPROTEASE"/>
    <property type="match status" value="1"/>
</dbReference>
<dbReference type="GO" id="GO:0004222">
    <property type="term" value="F:metalloendopeptidase activity"/>
    <property type="evidence" value="ECO:0007669"/>
    <property type="project" value="InterPro"/>
</dbReference>
<organism evidence="15 16">
    <name type="scientific">Cinara cedri</name>
    <dbReference type="NCBI Taxonomy" id="506608"/>
    <lineage>
        <taxon>Eukaryota</taxon>
        <taxon>Metazoa</taxon>
        <taxon>Ecdysozoa</taxon>
        <taxon>Arthropoda</taxon>
        <taxon>Hexapoda</taxon>
        <taxon>Insecta</taxon>
        <taxon>Pterygota</taxon>
        <taxon>Neoptera</taxon>
        <taxon>Paraneoptera</taxon>
        <taxon>Hemiptera</taxon>
        <taxon>Sternorrhyncha</taxon>
        <taxon>Aphidomorpha</taxon>
        <taxon>Aphidoidea</taxon>
        <taxon>Aphididae</taxon>
        <taxon>Lachninae</taxon>
        <taxon>Cinara</taxon>
    </lineage>
</organism>
<dbReference type="SUPFAM" id="SSF55486">
    <property type="entry name" value="Metalloproteases ('zincins'), catalytic domain"/>
    <property type="match status" value="1"/>
</dbReference>
<reference evidence="15 16" key="1">
    <citation type="submission" date="2019-08" db="EMBL/GenBank/DDBJ databases">
        <authorList>
            <person name="Alioto T."/>
            <person name="Alioto T."/>
            <person name="Gomez Garrido J."/>
        </authorList>
    </citation>
    <scope>NUCLEOTIDE SEQUENCE [LARGE SCALE GENOMIC DNA]</scope>
</reference>
<feature type="compositionally biased region" description="Low complexity" evidence="10">
    <location>
        <begin position="1144"/>
        <end position="1160"/>
    </location>
</feature>
<dbReference type="Pfam" id="PF08516">
    <property type="entry name" value="ADAM_CR"/>
    <property type="match status" value="1"/>
</dbReference>
<keyword evidence="6 8" id="KW-1015">Disulfide bond</keyword>
<evidence type="ECO:0000256" key="10">
    <source>
        <dbReference type="SAM" id="MobiDB-lite"/>
    </source>
</evidence>
<dbReference type="InterPro" id="IPR000742">
    <property type="entry name" value="EGF"/>
</dbReference>
<feature type="region of interest" description="Disordered" evidence="10">
    <location>
        <begin position="873"/>
        <end position="902"/>
    </location>
</feature>
<feature type="domain" description="Disintegrin" evidence="13">
    <location>
        <begin position="434"/>
        <end position="522"/>
    </location>
</feature>
<evidence type="ECO:0000259" key="14">
    <source>
        <dbReference type="PROSITE" id="PS50215"/>
    </source>
</evidence>
<dbReference type="OrthoDB" id="5951731at2759"/>
<feature type="disulfide bond" evidence="8">
    <location>
        <begin position="675"/>
        <end position="685"/>
    </location>
</feature>
<dbReference type="FunFam" id="3.40.390.10:FF:000002">
    <property type="entry name" value="Disintegrin and metalloproteinase domain-containing protein 22"/>
    <property type="match status" value="1"/>
</dbReference>
<evidence type="ECO:0000256" key="3">
    <source>
        <dbReference type="ARBA" id="ARBA00022989"/>
    </source>
</evidence>
<feature type="disulfide bond" evidence="8">
    <location>
        <begin position="693"/>
        <end position="702"/>
    </location>
</feature>
<evidence type="ECO:0000256" key="5">
    <source>
        <dbReference type="ARBA" id="ARBA00023136"/>
    </source>
</evidence>
<evidence type="ECO:0000256" key="9">
    <source>
        <dbReference type="PROSITE-ProRule" id="PRU00276"/>
    </source>
</evidence>
<dbReference type="GO" id="GO:0016020">
    <property type="term" value="C:membrane"/>
    <property type="evidence" value="ECO:0007669"/>
    <property type="project" value="UniProtKB-SubCell"/>
</dbReference>
<proteinExistence type="predicted"/>
<dbReference type="InterPro" id="IPR024079">
    <property type="entry name" value="MetalloPept_cat_dom_sf"/>
</dbReference>
<keyword evidence="8" id="KW-0245">EGF-like domain</keyword>
<feature type="disulfide bond" evidence="9">
    <location>
        <begin position="383"/>
        <end position="407"/>
    </location>
</feature>
<keyword evidence="2 11" id="KW-0812">Transmembrane</keyword>
<keyword evidence="9" id="KW-0479">Metal-binding</keyword>
<evidence type="ECO:0000256" key="1">
    <source>
        <dbReference type="ARBA" id="ARBA00004167"/>
    </source>
</evidence>
<evidence type="ECO:0000256" key="2">
    <source>
        <dbReference type="ARBA" id="ARBA00022692"/>
    </source>
</evidence>
<comment type="subcellular location">
    <subcellularLocation>
        <location evidence="1">Membrane</location>
        <topology evidence="1">Single-pass membrane protein</topology>
    </subcellularLocation>
</comment>
<dbReference type="PROSITE" id="PS50026">
    <property type="entry name" value="EGF_3"/>
    <property type="match status" value="1"/>
</dbReference>
<protein>
    <submittedName>
        <fullName evidence="15">EGF-like, conserved site,Reprolysin domain, adamalysin-type,ADAM, cysteine-rich,EGF-like</fullName>
    </submittedName>
</protein>
<keyword evidence="9" id="KW-0862">Zinc</keyword>
<feature type="region of interest" description="Disordered" evidence="10">
    <location>
        <begin position="767"/>
        <end position="795"/>
    </location>
</feature>
<feature type="compositionally biased region" description="Polar residues" evidence="10">
    <location>
        <begin position="881"/>
        <end position="891"/>
    </location>
</feature>
<feature type="active site" evidence="9">
    <location>
        <position position="369"/>
    </location>
</feature>
<evidence type="ECO:0000256" key="7">
    <source>
        <dbReference type="PROSITE-ProRule" id="PRU00068"/>
    </source>
</evidence>
<dbReference type="PROSITE" id="PS50214">
    <property type="entry name" value="DISINTEGRIN_2"/>
    <property type="match status" value="1"/>
</dbReference>
<feature type="binding site" evidence="9">
    <location>
        <position position="368"/>
    </location>
    <ligand>
        <name>Zn(2+)</name>
        <dbReference type="ChEBI" id="CHEBI:29105"/>
        <note>catalytic</note>
    </ligand>
</feature>
<keyword evidence="4" id="KW-0378">Hydrolase</keyword>
<feature type="disulfide bond" evidence="7">
    <location>
        <begin position="494"/>
        <end position="514"/>
    </location>
</feature>
<evidence type="ECO:0000313" key="16">
    <source>
        <dbReference type="Proteomes" id="UP000325440"/>
    </source>
</evidence>
<feature type="binding site" evidence="9">
    <location>
        <position position="372"/>
    </location>
    <ligand>
        <name>Zn(2+)</name>
        <dbReference type="ChEBI" id="CHEBI:29105"/>
        <note>catalytic</note>
    </ligand>
</feature>
<keyword evidence="5 11" id="KW-0472">Membrane</keyword>
<dbReference type="PROSITE" id="PS01186">
    <property type="entry name" value="EGF_2"/>
    <property type="match status" value="1"/>
</dbReference>
<feature type="disulfide bond" evidence="9">
    <location>
        <begin position="343"/>
        <end position="423"/>
    </location>
</feature>
<dbReference type="GO" id="GO:0006509">
    <property type="term" value="P:membrane protein ectodomain proteolysis"/>
    <property type="evidence" value="ECO:0007669"/>
    <property type="project" value="TreeGrafter"/>
</dbReference>
<dbReference type="Gene3D" id="3.40.390.10">
    <property type="entry name" value="Collagenase (Catalytic Domain)"/>
    <property type="match status" value="1"/>
</dbReference>
<feature type="binding site" evidence="9">
    <location>
        <position position="378"/>
    </location>
    <ligand>
        <name>Zn(2+)</name>
        <dbReference type="ChEBI" id="CHEBI:29105"/>
        <note>catalytic</note>
    </ligand>
</feature>
<feature type="domain" description="Peptidase M12B" evidence="14">
    <location>
        <begin position="232"/>
        <end position="428"/>
    </location>
</feature>
<name>A0A5E4MKP4_9HEMI</name>
<dbReference type="GO" id="GO:0046872">
    <property type="term" value="F:metal ion binding"/>
    <property type="evidence" value="ECO:0007669"/>
    <property type="project" value="UniProtKB-KW"/>
</dbReference>
<dbReference type="Gene3D" id="4.10.70.10">
    <property type="entry name" value="Disintegrin domain"/>
    <property type="match status" value="1"/>
</dbReference>
<accession>A0A5E4MKP4</accession>